<reference evidence="2" key="1">
    <citation type="submission" date="2016-06" db="EMBL/GenBank/DDBJ databases">
        <title>Draft Genome sequence of the fungus Inonotus baumii.</title>
        <authorList>
            <person name="Zhu H."/>
            <person name="Lin W."/>
        </authorList>
    </citation>
    <scope>NUCLEOTIDE SEQUENCE</scope>
    <source>
        <strain evidence="2">821</strain>
    </source>
</reference>
<keyword evidence="3" id="KW-1185">Reference proteome</keyword>
<comment type="caution">
    <text evidence="2">The sequence shown here is derived from an EMBL/GenBank/DDBJ whole genome shotgun (WGS) entry which is preliminary data.</text>
</comment>
<dbReference type="EMBL" id="LNZH02000213">
    <property type="protein sequence ID" value="OCB84846.1"/>
    <property type="molecule type" value="Genomic_DNA"/>
</dbReference>
<organism evidence="2 3">
    <name type="scientific">Sanghuangporus baumii</name>
    <name type="common">Phellinus baumii</name>
    <dbReference type="NCBI Taxonomy" id="108892"/>
    <lineage>
        <taxon>Eukaryota</taxon>
        <taxon>Fungi</taxon>
        <taxon>Dikarya</taxon>
        <taxon>Basidiomycota</taxon>
        <taxon>Agaricomycotina</taxon>
        <taxon>Agaricomycetes</taxon>
        <taxon>Hymenochaetales</taxon>
        <taxon>Hymenochaetaceae</taxon>
        <taxon>Sanghuangporus</taxon>
    </lineage>
</organism>
<evidence type="ECO:0000256" key="1">
    <source>
        <dbReference type="SAM" id="MobiDB-lite"/>
    </source>
</evidence>
<feature type="compositionally biased region" description="Polar residues" evidence="1">
    <location>
        <begin position="88"/>
        <end position="100"/>
    </location>
</feature>
<sequence length="264" mass="28940">MLSPAKRRILREEGYLASPSFQMKSIDYERAPMGTAYCRSRSDDPGSPMLVDSDSNRGGEGSPLLDAVANRTRSKTSPPKVVSPSKTQAATSRPSSNRTPASIDRARSHVRGAPPLMVLRELPPCPDPQSVHYPGFDIHYDTHIELPSTSSRFIPDPDLDRDKEGRKENLAPRRIAKKLSIPFEGGSAGICCEKPFSKPQAESQAPYRSTPLRTSVAPFAGRGVAKALCEITPGRHPDTAGDKLARRRVMQEEADNVYSDEEDI</sequence>
<gene>
    <name evidence="2" type="ORF">A7U60_g8067</name>
</gene>
<dbReference type="Proteomes" id="UP000757232">
    <property type="component" value="Unassembled WGS sequence"/>
</dbReference>
<proteinExistence type="predicted"/>
<dbReference type="AlphaFoldDB" id="A0A9Q5HRZ6"/>
<protein>
    <submittedName>
        <fullName evidence="2">Uncharacterized protein</fullName>
    </submittedName>
</protein>
<evidence type="ECO:0000313" key="3">
    <source>
        <dbReference type="Proteomes" id="UP000757232"/>
    </source>
</evidence>
<accession>A0A9Q5HRZ6</accession>
<feature type="compositionally biased region" description="Low complexity" evidence="1">
    <location>
        <begin position="75"/>
        <end position="87"/>
    </location>
</feature>
<feature type="region of interest" description="Disordered" evidence="1">
    <location>
        <begin position="37"/>
        <end position="108"/>
    </location>
</feature>
<name>A0A9Q5HRZ6_SANBA</name>
<evidence type="ECO:0000313" key="2">
    <source>
        <dbReference type="EMBL" id="OCB84846.1"/>
    </source>
</evidence>
<dbReference type="OrthoDB" id="3211926at2759"/>